<organism evidence="1">
    <name type="scientific">freshwater metagenome</name>
    <dbReference type="NCBI Taxonomy" id="449393"/>
    <lineage>
        <taxon>unclassified sequences</taxon>
        <taxon>metagenomes</taxon>
        <taxon>ecological metagenomes</taxon>
    </lineage>
</organism>
<proteinExistence type="predicted"/>
<dbReference type="GO" id="GO:0005829">
    <property type="term" value="C:cytosol"/>
    <property type="evidence" value="ECO:0007669"/>
    <property type="project" value="TreeGrafter"/>
</dbReference>
<gene>
    <name evidence="1" type="ORF">UFOPK3837_00972</name>
</gene>
<dbReference type="AlphaFoldDB" id="A0A6J7KVD3"/>
<dbReference type="EMBL" id="CAFBNO010000055">
    <property type="protein sequence ID" value="CAB4959511.1"/>
    <property type="molecule type" value="Genomic_DNA"/>
</dbReference>
<dbReference type="InterPro" id="IPR005583">
    <property type="entry name" value="YaaA"/>
</dbReference>
<dbReference type="PANTHER" id="PTHR30283:SF4">
    <property type="entry name" value="PEROXIDE STRESS RESISTANCE PROTEIN YAAA"/>
    <property type="match status" value="1"/>
</dbReference>
<evidence type="ECO:0000313" key="1">
    <source>
        <dbReference type="EMBL" id="CAB4959511.1"/>
    </source>
</evidence>
<sequence>MLFLLPPSETKEVGGSPLSISQVALTFGGLNPARDAVYEALRALCQQPEEAAKALKLGKKQLDQIEINLAVQDAPTMPAIYRYNGTLYDAIHGRGLKGTPTEHNQITKAMFERAKDTVLIQSALFGLIPADNLIPNYRLSGTTNLPGISLRDIWTPAHEPIWKRLENGPIIDLRSKAYAELAPIPDDVEQYWVEVLDANSGRALNHFNKKGKGQLVNAVLSAKTSPTTIAGLKKIATSIGQRLEQTESGLNLYV</sequence>
<dbReference type="GO" id="GO:0033194">
    <property type="term" value="P:response to hydroperoxide"/>
    <property type="evidence" value="ECO:0007669"/>
    <property type="project" value="TreeGrafter"/>
</dbReference>
<dbReference type="PANTHER" id="PTHR30283">
    <property type="entry name" value="PEROXIDE STRESS RESPONSE PROTEIN YAAA"/>
    <property type="match status" value="1"/>
</dbReference>
<name>A0A6J7KVD3_9ZZZZ</name>
<dbReference type="Pfam" id="PF03883">
    <property type="entry name" value="H2O2_YaaD"/>
    <property type="match status" value="1"/>
</dbReference>
<accession>A0A6J7KVD3</accession>
<protein>
    <submittedName>
        <fullName evidence="1">Unannotated protein</fullName>
    </submittedName>
</protein>
<reference evidence="1" key="1">
    <citation type="submission" date="2020-05" db="EMBL/GenBank/DDBJ databases">
        <authorList>
            <person name="Chiriac C."/>
            <person name="Salcher M."/>
            <person name="Ghai R."/>
            <person name="Kavagutti S V."/>
        </authorList>
    </citation>
    <scope>NUCLEOTIDE SEQUENCE</scope>
</reference>